<sequence length="407" mass="42507">MSFNIALSGLRSTSQDLNTISNNIANVSTPGFRGSRTEFASVYAGGQGGGVAVANVSQNFNTGGDVLYTGRELDMAISGSGFFMTNNQGTTTYTRSGMFAQDKDGYVVDSHGGKLQGYQVGPNGQLLTGAVTDLQVQTGSLPANATTSMGLVLNLDSRNDAVDPANFDPADASTYHALNSTKIYDSLGNEHNLTQYYMKTGPNQWEVRYELDGTDVTAYASDTSITFDSNGALVGGQDLTLNIPDNLVDADGNPILDGSSALDISLSFNGATQFGSDFAVASMRQDGYSSGELSGIRIDDNGMLYGVYTNGQDQLQGQVILANFANPNGLQQVGNTAWTATFASGQPVTGAAGTGTMGSLTAGAIEGSNVDLTGELVNLMTAQRNYQSNAKVISTQDKLTQALFSAI</sequence>
<keyword evidence="10" id="KW-0969">Cilium</keyword>
<dbReference type="PANTHER" id="PTHR30435:SF1">
    <property type="entry name" value="FLAGELLAR HOOK PROTEIN FLGE"/>
    <property type="match status" value="1"/>
</dbReference>
<dbReference type="SUPFAM" id="SSF117143">
    <property type="entry name" value="Flagellar hook protein flgE"/>
    <property type="match status" value="1"/>
</dbReference>
<comment type="subcellular location">
    <subcellularLocation>
        <location evidence="1 5">Bacterial flagellum basal body</location>
    </subcellularLocation>
</comment>
<dbReference type="KEGG" id="fbl:Fbal_2313"/>
<dbReference type="InterPro" id="IPR001444">
    <property type="entry name" value="Flag_bb_rod_N"/>
</dbReference>
<comment type="function">
    <text evidence="5">A flexible structure which links the flagellar filament to the drive apparatus in the basal body.</text>
</comment>
<dbReference type="InterPro" id="IPR020013">
    <property type="entry name" value="Flagellar_FlgE/F/G"/>
</dbReference>
<evidence type="ECO:0000259" key="6">
    <source>
        <dbReference type="Pfam" id="PF00460"/>
    </source>
</evidence>
<dbReference type="NCBIfam" id="NF004238">
    <property type="entry name" value="PRK05682.1-1"/>
    <property type="match status" value="1"/>
</dbReference>
<dbReference type="STRING" id="550540.Fbal_2313"/>
<evidence type="ECO:0000259" key="9">
    <source>
        <dbReference type="Pfam" id="PF22692"/>
    </source>
</evidence>
<gene>
    <name evidence="10" type="ordered locus">Fbal_2313</name>
</gene>
<dbReference type="NCBIfam" id="NF005286">
    <property type="entry name" value="PRK06803.1"/>
    <property type="match status" value="1"/>
</dbReference>
<dbReference type="InterPro" id="IPR010930">
    <property type="entry name" value="Flg_bb/hook_C_dom"/>
</dbReference>
<name>E1SLF2_FERBD</name>
<dbReference type="GO" id="GO:0005829">
    <property type="term" value="C:cytosol"/>
    <property type="evidence" value="ECO:0007669"/>
    <property type="project" value="TreeGrafter"/>
</dbReference>
<evidence type="ECO:0000256" key="3">
    <source>
        <dbReference type="ARBA" id="ARBA00019015"/>
    </source>
</evidence>
<dbReference type="RefSeq" id="WP_013345822.1">
    <property type="nucleotide sequence ID" value="NC_014541.1"/>
</dbReference>
<organism evidence="10 11">
    <name type="scientific">Ferrimonas balearica (strain DSM 9799 / CCM 4581 / KCTC 23876 / PAT)</name>
    <dbReference type="NCBI Taxonomy" id="550540"/>
    <lineage>
        <taxon>Bacteria</taxon>
        <taxon>Pseudomonadati</taxon>
        <taxon>Pseudomonadota</taxon>
        <taxon>Gammaproteobacteria</taxon>
        <taxon>Alteromonadales</taxon>
        <taxon>Ferrimonadaceae</taxon>
        <taxon>Ferrimonas</taxon>
    </lineage>
</organism>
<protein>
    <recommendedName>
        <fullName evidence="3 5">Flagellar hook protein FlgE</fullName>
    </recommendedName>
</protein>
<dbReference type="EMBL" id="CP002209">
    <property type="protein sequence ID" value="ADN76516.1"/>
    <property type="molecule type" value="Genomic_DNA"/>
</dbReference>
<dbReference type="NCBIfam" id="TIGR03506">
    <property type="entry name" value="FlgEFG_subfam"/>
    <property type="match status" value="1"/>
</dbReference>
<dbReference type="InterPro" id="IPR037058">
    <property type="entry name" value="Falgellar_hook_FlgE_sf"/>
</dbReference>
<keyword evidence="4 5" id="KW-0975">Bacterial flagellum</keyword>
<dbReference type="InterPro" id="IPR011491">
    <property type="entry name" value="FlgE_D2"/>
</dbReference>
<dbReference type="InterPro" id="IPR037925">
    <property type="entry name" value="FlgE/F/G-like"/>
</dbReference>
<evidence type="ECO:0000313" key="10">
    <source>
        <dbReference type="EMBL" id="ADN76516.1"/>
    </source>
</evidence>
<comment type="similarity">
    <text evidence="2 5">Belongs to the flagella basal body rod proteins family.</text>
</comment>
<dbReference type="OrthoDB" id="8578401at2"/>
<keyword evidence="10" id="KW-0282">Flagellum</keyword>
<evidence type="ECO:0000256" key="5">
    <source>
        <dbReference type="RuleBase" id="RU362116"/>
    </source>
</evidence>
<dbReference type="GO" id="GO:0071978">
    <property type="term" value="P:bacterial-type flagellum-dependent swarming motility"/>
    <property type="evidence" value="ECO:0007669"/>
    <property type="project" value="TreeGrafter"/>
</dbReference>
<evidence type="ECO:0000259" key="7">
    <source>
        <dbReference type="Pfam" id="PF06429"/>
    </source>
</evidence>
<reference evidence="10 11" key="1">
    <citation type="journal article" date="2010" name="Stand. Genomic Sci.">
        <title>Complete genome sequence of Ferrimonas balearica type strain (PAT).</title>
        <authorList>
            <person name="Nolan M."/>
            <person name="Sikorski J."/>
            <person name="Davenport K."/>
            <person name="Lucas S."/>
            <person name="Glavina Del Rio T."/>
            <person name="Tice H."/>
            <person name="Cheng J."/>
            <person name="Goodwin L."/>
            <person name="Pitluck S."/>
            <person name="Liolios K."/>
            <person name="Ivanova N."/>
            <person name="Mavromatis K."/>
            <person name="Ovchinnikova G."/>
            <person name="Pati A."/>
            <person name="Chen A."/>
            <person name="Palaniappan K."/>
            <person name="Land M."/>
            <person name="Hauser L."/>
            <person name="Chang Y."/>
            <person name="Jeffries C."/>
            <person name="Tapia R."/>
            <person name="Brettin T."/>
            <person name="Detter J."/>
            <person name="Han C."/>
            <person name="Yasawong M."/>
            <person name="Rohde M."/>
            <person name="Tindall B."/>
            <person name="Goker M."/>
            <person name="Woyke T."/>
            <person name="Bristow J."/>
            <person name="Eisen J."/>
            <person name="Markowitz V."/>
            <person name="Hugenholtz P."/>
            <person name="Kyrpides N."/>
            <person name="Klenk H."/>
            <person name="Lapidus A."/>
        </authorList>
    </citation>
    <scope>NUCLEOTIDE SEQUENCE [LARGE SCALE GENOMIC DNA]</scope>
    <source>
        <strain evidence="11">DSM 9799 / CCM 4581 / KCTC 23876 / PAT</strain>
    </source>
</reference>
<dbReference type="AlphaFoldDB" id="E1SLF2"/>
<dbReference type="PANTHER" id="PTHR30435">
    <property type="entry name" value="FLAGELLAR PROTEIN"/>
    <property type="match status" value="1"/>
</dbReference>
<dbReference type="eggNOG" id="COG1749">
    <property type="taxonomic scope" value="Bacteria"/>
</dbReference>
<dbReference type="Proteomes" id="UP000006683">
    <property type="component" value="Chromosome"/>
</dbReference>
<keyword evidence="10" id="KW-0966">Cell projection</keyword>
<feature type="domain" description="Flagellar basal body rod protein N-terminal" evidence="6">
    <location>
        <begin position="3"/>
        <end position="33"/>
    </location>
</feature>
<evidence type="ECO:0000256" key="2">
    <source>
        <dbReference type="ARBA" id="ARBA00009677"/>
    </source>
</evidence>
<evidence type="ECO:0000256" key="1">
    <source>
        <dbReference type="ARBA" id="ARBA00004117"/>
    </source>
</evidence>
<dbReference type="Gene3D" id="2.60.98.20">
    <property type="entry name" value="Flagellar hook protein FlgE"/>
    <property type="match status" value="1"/>
</dbReference>
<accession>E1SLF2</accession>
<dbReference type="Pfam" id="PF22692">
    <property type="entry name" value="LlgE_F_G_D1"/>
    <property type="match status" value="1"/>
</dbReference>
<dbReference type="GO" id="GO:0009424">
    <property type="term" value="C:bacterial-type flagellum hook"/>
    <property type="evidence" value="ECO:0007669"/>
    <property type="project" value="TreeGrafter"/>
</dbReference>
<dbReference type="HOGENOM" id="CLU_013687_2_0_6"/>
<feature type="domain" description="Flagellar basal-body/hook protein C-terminal" evidence="7">
    <location>
        <begin position="362"/>
        <end position="403"/>
    </location>
</feature>
<evidence type="ECO:0000256" key="4">
    <source>
        <dbReference type="ARBA" id="ARBA00023143"/>
    </source>
</evidence>
<proteinExistence type="inferred from homology"/>
<dbReference type="Pfam" id="PF07559">
    <property type="entry name" value="FlgE_D2"/>
    <property type="match status" value="1"/>
</dbReference>
<dbReference type="Pfam" id="PF00460">
    <property type="entry name" value="Flg_bb_rod"/>
    <property type="match status" value="1"/>
</dbReference>
<evidence type="ECO:0000259" key="8">
    <source>
        <dbReference type="Pfam" id="PF07559"/>
    </source>
</evidence>
<keyword evidence="11" id="KW-1185">Reference proteome</keyword>
<dbReference type="GeneID" id="67182525"/>
<dbReference type="Pfam" id="PF06429">
    <property type="entry name" value="Flg_bbr_C"/>
    <property type="match status" value="1"/>
</dbReference>
<feature type="domain" description="Flagellar hook protein FlgE/F/G-like D1" evidence="9">
    <location>
        <begin position="76"/>
        <end position="124"/>
    </location>
</feature>
<evidence type="ECO:0000313" key="11">
    <source>
        <dbReference type="Proteomes" id="UP000006683"/>
    </source>
</evidence>
<feature type="domain" description="Flagellar hook protein FlgE D2" evidence="8">
    <location>
        <begin position="154"/>
        <end position="288"/>
    </location>
</feature>
<dbReference type="GO" id="GO:0009425">
    <property type="term" value="C:bacterial-type flagellum basal body"/>
    <property type="evidence" value="ECO:0007669"/>
    <property type="project" value="UniProtKB-SubCell"/>
</dbReference>
<dbReference type="InterPro" id="IPR053967">
    <property type="entry name" value="LlgE_F_G-like_D1"/>
</dbReference>